<evidence type="ECO:0000313" key="7">
    <source>
        <dbReference type="Proteomes" id="UP000805841"/>
    </source>
</evidence>
<organism evidence="6 7">
    <name type="scientific">Pseudomonas typographi</name>
    <dbReference type="NCBI Taxonomy" id="2715964"/>
    <lineage>
        <taxon>Bacteria</taxon>
        <taxon>Pseudomonadati</taxon>
        <taxon>Pseudomonadota</taxon>
        <taxon>Gammaproteobacteria</taxon>
        <taxon>Pseudomonadales</taxon>
        <taxon>Pseudomonadaceae</taxon>
        <taxon>Pseudomonas</taxon>
    </lineage>
</organism>
<dbReference type="Pfam" id="PF00202">
    <property type="entry name" value="Aminotran_3"/>
    <property type="match status" value="1"/>
</dbReference>
<dbReference type="PANTHER" id="PTHR11986:SF79">
    <property type="entry name" value="ACETYLORNITHINE AMINOTRANSFERASE, MITOCHONDRIAL"/>
    <property type="match status" value="1"/>
</dbReference>
<dbReference type="PROSITE" id="PS00600">
    <property type="entry name" value="AA_TRANSFER_CLASS_3"/>
    <property type="match status" value="1"/>
</dbReference>
<name>A0ABR7YVG5_9PSED</name>
<keyword evidence="4 5" id="KW-0663">Pyridoxal phosphate</keyword>
<evidence type="ECO:0000256" key="3">
    <source>
        <dbReference type="ARBA" id="ARBA00022679"/>
    </source>
</evidence>
<dbReference type="InterPro" id="IPR015424">
    <property type="entry name" value="PyrdxlP-dep_Trfase"/>
</dbReference>
<dbReference type="PANTHER" id="PTHR11986">
    <property type="entry name" value="AMINOTRANSFERASE CLASS III"/>
    <property type="match status" value="1"/>
</dbReference>
<accession>A0ABR7YVG5</accession>
<evidence type="ECO:0000256" key="4">
    <source>
        <dbReference type="ARBA" id="ARBA00022898"/>
    </source>
</evidence>
<dbReference type="RefSeq" id="WP_190416617.1">
    <property type="nucleotide sequence ID" value="NZ_JAAOCA010000001.1"/>
</dbReference>
<evidence type="ECO:0000256" key="1">
    <source>
        <dbReference type="ARBA" id="ARBA00001933"/>
    </source>
</evidence>
<dbReference type="InterPro" id="IPR015422">
    <property type="entry name" value="PyrdxlP-dep_Trfase_small"/>
</dbReference>
<proteinExistence type="inferred from homology"/>
<dbReference type="CDD" id="cd00610">
    <property type="entry name" value="OAT_like"/>
    <property type="match status" value="1"/>
</dbReference>
<dbReference type="InterPro" id="IPR015421">
    <property type="entry name" value="PyrdxlP-dep_Trfase_major"/>
</dbReference>
<dbReference type="InterPro" id="IPR005814">
    <property type="entry name" value="Aminotrans_3"/>
</dbReference>
<dbReference type="Gene3D" id="3.40.640.10">
    <property type="entry name" value="Type I PLP-dependent aspartate aminotransferase-like (Major domain)"/>
    <property type="match status" value="1"/>
</dbReference>
<dbReference type="InterPro" id="IPR049704">
    <property type="entry name" value="Aminotrans_3_PPA_site"/>
</dbReference>
<dbReference type="EMBL" id="JAAOCA010000001">
    <property type="protein sequence ID" value="MBD1597191.1"/>
    <property type="molecule type" value="Genomic_DNA"/>
</dbReference>
<evidence type="ECO:0000256" key="2">
    <source>
        <dbReference type="ARBA" id="ARBA00022576"/>
    </source>
</evidence>
<reference evidence="6 7" key="1">
    <citation type="journal article" date="2020" name="Insects">
        <title>Bacteria Belonging to Pseudomonas typographi sp. nov. from the Bark Beetle Ips typographus Have Genomic Potential to Aid in the Host Ecology.</title>
        <authorList>
            <person name="Peral-Aranega E."/>
            <person name="Saati-Santamaria Z."/>
            <person name="Kolarik M."/>
            <person name="Rivas R."/>
            <person name="Garcia-Fraile P."/>
        </authorList>
    </citation>
    <scope>NUCLEOTIDE SEQUENCE [LARGE SCALE GENOMIC DNA]</scope>
    <source>
        <strain evidence="6 7">CA3A</strain>
    </source>
</reference>
<comment type="similarity">
    <text evidence="5">Belongs to the class-III pyridoxal-phosphate-dependent aminotransferase family.</text>
</comment>
<protein>
    <submittedName>
        <fullName evidence="6">Aspartate aminotransferase family protein</fullName>
    </submittedName>
</protein>
<dbReference type="GO" id="GO:0008483">
    <property type="term" value="F:transaminase activity"/>
    <property type="evidence" value="ECO:0007669"/>
    <property type="project" value="UniProtKB-KW"/>
</dbReference>
<keyword evidence="3" id="KW-0808">Transferase</keyword>
<evidence type="ECO:0000313" key="6">
    <source>
        <dbReference type="EMBL" id="MBD1597191.1"/>
    </source>
</evidence>
<comment type="caution">
    <text evidence="6">The sequence shown here is derived from an EMBL/GenBank/DDBJ whole genome shotgun (WGS) entry which is preliminary data.</text>
</comment>
<evidence type="ECO:0000256" key="5">
    <source>
        <dbReference type="RuleBase" id="RU003560"/>
    </source>
</evidence>
<keyword evidence="2 6" id="KW-0032">Aminotransferase</keyword>
<gene>
    <name evidence="6" type="ORF">HAQ05_00495</name>
</gene>
<comment type="cofactor">
    <cofactor evidence="1">
        <name>pyridoxal 5'-phosphate</name>
        <dbReference type="ChEBI" id="CHEBI:597326"/>
    </cofactor>
</comment>
<dbReference type="InterPro" id="IPR050103">
    <property type="entry name" value="Class-III_PLP-dep_AT"/>
</dbReference>
<dbReference type="SUPFAM" id="SSF53383">
    <property type="entry name" value="PLP-dependent transferases"/>
    <property type="match status" value="1"/>
</dbReference>
<sequence length="408" mass="42899">MNLFSLSRAEPFGPALDVQAARARRLQVASRPEQVFVRGQGSWLWDNTGRAYLDFSQGVGVNSLGHSPAALVEAVQAQVAALVNPGARFEHHGQLALLQQLCEATDSARGYMLGSGSEACEAAVLLARQWGGRHRRGAYRILSARGGCHGHGLGARSCTARLQYGPNLEGFEQVPFNDLAALHAAVDADTVAVLLEPVQGEAGVIPASEAYLKGAEKLCRALGILLILDEVGTGMGRCGTLLAEQRYGVRADIVTLGKGLGGGVGAAAVLVRERASGLRLVDYAGSHHGNPLACAAASTVLQALQQPEFLPQVQALGGHLRDGLARLALRYGLGAPRGAGLLWGLPMPGWHAAQVLGAARDEGLLLDAAQADVLRFTPALTVSRGNIDDMLMRLGRALARLQKAQRAH</sequence>
<dbReference type="Proteomes" id="UP000805841">
    <property type="component" value="Unassembled WGS sequence"/>
</dbReference>
<dbReference type="PIRSF" id="PIRSF000521">
    <property type="entry name" value="Transaminase_4ab_Lys_Orn"/>
    <property type="match status" value="1"/>
</dbReference>
<dbReference type="Gene3D" id="3.90.1150.10">
    <property type="entry name" value="Aspartate Aminotransferase, domain 1"/>
    <property type="match status" value="1"/>
</dbReference>
<keyword evidence="7" id="KW-1185">Reference proteome</keyword>